<dbReference type="InterPro" id="IPR004576">
    <property type="entry name" value="Mfd"/>
</dbReference>
<comment type="similarity">
    <text evidence="9">In the C-terminal section; belongs to the helicase family. RecG subfamily.</text>
</comment>
<evidence type="ECO:0000313" key="13">
    <source>
        <dbReference type="Proteomes" id="UP000564885"/>
    </source>
</evidence>
<dbReference type="Pfam" id="PF03461">
    <property type="entry name" value="TRCF"/>
    <property type="match status" value="1"/>
</dbReference>
<evidence type="ECO:0000256" key="1">
    <source>
        <dbReference type="ARBA" id="ARBA00022490"/>
    </source>
</evidence>
<protein>
    <recommendedName>
        <fullName evidence="9">Transcription-repair-coupling factor</fullName>
        <shortName evidence="9">TRCF</shortName>
        <ecNumber evidence="9">3.6.4.-</ecNumber>
    </recommendedName>
</protein>
<dbReference type="GO" id="GO:0000716">
    <property type="term" value="P:transcription-coupled nucleotide-excision repair, DNA damage recognition"/>
    <property type="evidence" value="ECO:0007669"/>
    <property type="project" value="UniProtKB-UniRule"/>
</dbReference>
<dbReference type="SMART" id="SM00982">
    <property type="entry name" value="TRCF"/>
    <property type="match status" value="1"/>
</dbReference>
<reference evidence="12 13" key="1">
    <citation type="submission" date="2020-04" db="EMBL/GenBank/DDBJ databases">
        <title>Enterovirga sp. isolate from soil.</title>
        <authorList>
            <person name="Chea S."/>
            <person name="Kim D.-U."/>
        </authorList>
    </citation>
    <scope>NUCLEOTIDE SEQUENCE [LARGE SCALE GENOMIC DNA]</scope>
    <source>
        <strain evidence="12 13">DB1703</strain>
    </source>
</reference>
<dbReference type="GO" id="GO:0005737">
    <property type="term" value="C:cytoplasm"/>
    <property type="evidence" value="ECO:0007669"/>
    <property type="project" value="UniProtKB-SubCell"/>
</dbReference>
<dbReference type="EMBL" id="JABEPP010000002">
    <property type="protein sequence ID" value="NNM71836.1"/>
    <property type="molecule type" value="Genomic_DNA"/>
</dbReference>
<organism evidence="12 13">
    <name type="scientific">Enterovirga aerilata</name>
    <dbReference type="NCBI Taxonomy" id="2730920"/>
    <lineage>
        <taxon>Bacteria</taxon>
        <taxon>Pseudomonadati</taxon>
        <taxon>Pseudomonadota</taxon>
        <taxon>Alphaproteobacteria</taxon>
        <taxon>Hyphomicrobiales</taxon>
        <taxon>Methylobacteriaceae</taxon>
        <taxon>Enterovirga</taxon>
    </lineage>
</organism>
<dbReference type="InterPro" id="IPR003711">
    <property type="entry name" value="CarD-like/TRCF_RID"/>
</dbReference>
<comment type="similarity">
    <text evidence="9">In the N-terminal section; belongs to the UvrB family.</text>
</comment>
<dbReference type="Pfam" id="PF02559">
    <property type="entry name" value="CarD_TRCF_RID"/>
    <property type="match status" value="1"/>
</dbReference>
<feature type="domain" description="Helicase C-terminal" evidence="11">
    <location>
        <begin position="765"/>
        <end position="919"/>
    </location>
</feature>
<dbReference type="PROSITE" id="PS51192">
    <property type="entry name" value="HELICASE_ATP_BIND_1"/>
    <property type="match status" value="1"/>
</dbReference>
<evidence type="ECO:0000259" key="11">
    <source>
        <dbReference type="PROSITE" id="PS51194"/>
    </source>
</evidence>
<dbReference type="Gene3D" id="2.40.10.170">
    <property type="match status" value="1"/>
</dbReference>
<keyword evidence="3 9" id="KW-0227">DNA damage</keyword>
<dbReference type="AlphaFoldDB" id="A0A849HWC1"/>
<accession>A0A849HWC1</accession>
<gene>
    <name evidence="9 12" type="primary">mfd</name>
    <name evidence="12" type="ORF">HJG44_05410</name>
</gene>
<comment type="caution">
    <text evidence="12">The sequence shown here is derived from an EMBL/GenBank/DDBJ whole genome shotgun (WGS) entry which is preliminary data.</text>
</comment>
<evidence type="ECO:0000256" key="6">
    <source>
        <dbReference type="ARBA" id="ARBA00022840"/>
    </source>
</evidence>
<dbReference type="SUPFAM" id="SSF141259">
    <property type="entry name" value="CarD-like"/>
    <property type="match status" value="1"/>
</dbReference>
<sequence length="1108" mass="120614">MAIATRARSAASHRGEAADLVLPAHEALRAIRLVAEGREAGRAGLVLAVGSEGRIERLARLIWALAPDIQALIFPPWDCLPYDRSPPSARAMGLRIAALSWLAGQPDRPWILITTSEGLLQRVPPRDLWESATVRLSRGGAIDVGHLGAELTRIGYREDDRVDEAGEFAVRGHVVDVFPAGYYLPVRIEHEDGQVTAISSYDAASQRRTDEFDELILRPASEAVTADRAGAEASPLEHRLPLLYPSLETIFDYAPRATILVEPRAEERRLAFLEQVADAQGSRARLDGGQHAPASGRLYLTEEDWQDLVRKRSLRHVVDAADGADETVPSFAAEARPAQALARFLKAQVEEGRRVLAAAGSDRDLRGVARSVERALGRDAERVRSWDEVLAAKPGAALAMVLDLDRGFVDPRAGVAAISPPDLLGSRARRAGAERAEAEIFDDEEFRVGDAVIHLEHGLGLLEGIEAVSADGSDVQDTIRLSYAGDAKLMVPVSDIDLMWRYGSAEGVSLDRLGGASWPKRRAKVEAEINKAAVELARIAAERRAIEAPAIHPPRRDYERFVARFPYSETADQNAAVADILRDLASGRAMDRLVCGDVGFGKTEVALRAAAAVALSGKQVAIVAPTTVLVRQHLQTFRRRFADFGIEVAHLSRLVKPAEAKAVKAGLADGSVRIVVGTHALAGKGVAFADLGLLVIDEEQRFGTAHKDRLRALGAHAHVLTLTATPIPRTLQSALVGLQDVSVLATPPAERQPVRTFVAPFDGTTIRTALLRERRRGGQSFVVCPRIEDIEPMAAQLKGLVPELDILVAHGKLPAEQIDETMVRFADGEGDVLLATNIIESGLDVPRANTIMVWRANMFGLAQLHQLRGRVGRGRPRGIAYLLTDPDEEVSDETRKRLGTLERLDRLGAGFAISAEDLEQRGGGDLLGEMQAGHVKLIGAGLYRRLLERALLTVRGETPPEEWVPELNIGVSARIPADYVPEPEVRLNLYAKIARSLDGAAEARIADEIEDRFGPPPEEVAALLALNRLKRLCRQAGIAKVDAGPQGIALTFKDRTEQDLAVEAALKEDDSLGWRNGRLVSARPTETMEERLEELEALLQRFRLDARR</sequence>
<keyword evidence="2 9" id="KW-0547">Nucleotide-binding</keyword>
<evidence type="ECO:0000256" key="3">
    <source>
        <dbReference type="ARBA" id="ARBA00022763"/>
    </source>
</evidence>
<keyword evidence="8 9" id="KW-0234">DNA repair</keyword>
<dbReference type="GO" id="GO:0003684">
    <property type="term" value="F:damaged DNA binding"/>
    <property type="evidence" value="ECO:0007669"/>
    <property type="project" value="InterPro"/>
</dbReference>
<evidence type="ECO:0000256" key="5">
    <source>
        <dbReference type="ARBA" id="ARBA00022806"/>
    </source>
</evidence>
<dbReference type="InterPro" id="IPR036101">
    <property type="entry name" value="CarD-like/TRCF_RID_sf"/>
</dbReference>
<dbReference type="CDD" id="cd17991">
    <property type="entry name" value="DEXHc_TRCF"/>
    <property type="match status" value="1"/>
</dbReference>
<keyword evidence="13" id="KW-1185">Reference proteome</keyword>
<dbReference type="Pfam" id="PF17757">
    <property type="entry name" value="UvrB_inter"/>
    <property type="match status" value="1"/>
</dbReference>
<evidence type="ECO:0000313" key="12">
    <source>
        <dbReference type="EMBL" id="NNM71836.1"/>
    </source>
</evidence>
<dbReference type="Gene3D" id="3.40.50.11180">
    <property type="match status" value="2"/>
</dbReference>
<keyword evidence="1 9" id="KW-0963">Cytoplasm</keyword>
<dbReference type="PROSITE" id="PS51194">
    <property type="entry name" value="HELICASE_CTER"/>
    <property type="match status" value="1"/>
</dbReference>
<dbReference type="InterPro" id="IPR014001">
    <property type="entry name" value="Helicase_ATP-bd"/>
</dbReference>
<dbReference type="InterPro" id="IPR041471">
    <property type="entry name" value="UvrB_inter"/>
</dbReference>
<dbReference type="PANTHER" id="PTHR47964:SF1">
    <property type="entry name" value="ATP-DEPENDENT DNA HELICASE HOMOLOG RECG, CHLOROPLASTIC"/>
    <property type="match status" value="1"/>
</dbReference>
<dbReference type="PANTHER" id="PTHR47964">
    <property type="entry name" value="ATP-DEPENDENT DNA HELICASE HOMOLOG RECG, CHLOROPLASTIC"/>
    <property type="match status" value="1"/>
</dbReference>
<dbReference type="GO" id="GO:0003678">
    <property type="term" value="F:DNA helicase activity"/>
    <property type="evidence" value="ECO:0007669"/>
    <property type="project" value="TreeGrafter"/>
</dbReference>
<evidence type="ECO:0000256" key="7">
    <source>
        <dbReference type="ARBA" id="ARBA00023125"/>
    </source>
</evidence>
<dbReference type="RefSeq" id="WP_171217369.1">
    <property type="nucleotide sequence ID" value="NZ_JABEPP010000002.1"/>
</dbReference>
<dbReference type="Pfam" id="PF00270">
    <property type="entry name" value="DEAD"/>
    <property type="match status" value="1"/>
</dbReference>
<dbReference type="InterPro" id="IPR005118">
    <property type="entry name" value="TRCF_C"/>
</dbReference>
<dbReference type="SMART" id="SM00490">
    <property type="entry name" value="HELICc"/>
    <property type="match status" value="1"/>
</dbReference>
<keyword evidence="5" id="KW-0347">Helicase</keyword>
<dbReference type="InterPro" id="IPR037235">
    <property type="entry name" value="TRCF-like_C_D7"/>
</dbReference>
<name>A0A849HWC1_9HYPH</name>
<evidence type="ECO:0000256" key="8">
    <source>
        <dbReference type="ARBA" id="ARBA00023204"/>
    </source>
</evidence>
<keyword evidence="7 9" id="KW-0238">DNA-binding</keyword>
<evidence type="ECO:0000259" key="10">
    <source>
        <dbReference type="PROSITE" id="PS51192"/>
    </source>
</evidence>
<evidence type="ECO:0000256" key="4">
    <source>
        <dbReference type="ARBA" id="ARBA00022801"/>
    </source>
</evidence>
<dbReference type="Gene3D" id="3.90.1150.50">
    <property type="entry name" value="Transcription-repair-coupling factor, D7 domain"/>
    <property type="match status" value="1"/>
</dbReference>
<dbReference type="SUPFAM" id="SSF52540">
    <property type="entry name" value="P-loop containing nucleoside triphosphate hydrolases"/>
    <property type="match status" value="4"/>
</dbReference>
<dbReference type="GO" id="GO:0005524">
    <property type="term" value="F:ATP binding"/>
    <property type="evidence" value="ECO:0007669"/>
    <property type="project" value="UniProtKB-UniRule"/>
</dbReference>
<evidence type="ECO:0000256" key="9">
    <source>
        <dbReference type="HAMAP-Rule" id="MF_00969"/>
    </source>
</evidence>
<dbReference type="InterPro" id="IPR011545">
    <property type="entry name" value="DEAD/DEAH_box_helicase_dom"/>
</dbReference>
<dbReference type="NCBIfam" id="TIGR00580">
    <property type="entry name" value="mfd"/>
    <property type="match status" value="1"/>
</dbReference>
<evidence type="ECO:0000256" key="2">
    <source>
        <dbReference type="ARBA" id="ARBA00022741"/>
    </source>
</evidence>
<dbReference type="HAMAP" id="MF_00969">
    <property type="entry name" value="TRCF"/>
    <property type="match status" value="1"/>
</dbReference>
<dbReference type="SMART" id="SM00487">
    <property type="entry name" value="DEXDc"/>
    <property type="match status" value="1"/>
</dbReference>
<dbReference type="GO" id="GO:0016787">
    <property type="term" value="F:hydrolase activity"/>
    <property type="evidence" value="ECO:0007669"/>
    <property type="project" value="UniProtKB-KW"/>
</dbReference>
<dbReference type="InterPro" id="IPR001650">
    <property type="entry name" value="Helicase_C-like"/>
</dbReference>
<dbReference type="SUPFAM" id="SSF143517">
    <property type="entry name" value="TRCF domain-like"/>
    <property type="match status" value="1"/>
</dbReference>
<dbReference type="InterPro" id="IPR047112">
    <property type="entry name" value="RecG/Mfd"/>
</dbReference>
<proteinExistence type="inferred from homology"/>
<keyword evidence="6 9" id="KW-0067">ATP-binding</keyword>
<dbReference type="EC" id="3.6.4.-" evidence="9"/>
<dbReference type="Pfam" id="PF00271">
    <property type="entry name" value="Helicase_C"/>
    <property type="match status" value="1"/>
</dbReference>
<comment type="subcellular location">
    <subcellularLocation>
        <location evidence="9">Cytoplasm</location>
    </subcellularLocation>
</comment>
<dbReference type="InterPro" id="IPR027417">
    <property type="entry name" value="P-loop_NTPase"/>
</dbReference>
<dbReference type="GO" id="GO:0006355">
    <property type="term" value="P:regulation of DNA-templated transcription"/>
    <property type="evidence" value="ECO:0007669"/>
    <property type="project" value="UniProtKB-UniRule"/>
</dbReference>
<comment type="function">
    <text evidence="9">Couples transcription and DNA repair by recognizing RNA polymerase (RNAP) stalled at DNA lesions. Mediates ATP-dependent release of RNAP and its truncated transcript from the DNA, and recruitment of nucleotide excision repair machinery to the damaged site.</text>
</comment>
<dbReference type="Gene3D" id="3.40.50.300">
    <property type="entry name" value="P-loop containing nucleotide triphosphate hydrolases"/>
    <property type="match status" value="2"/>
</dbReference>
<keyword evidence="4 9" id="KW-0378">Hydrolase</keyword>
<feature type="domain" description="Helicase ATP-binding" evidence="10">
    <location>
        <begin position="583"/>
        <end position="744"/>
    </location>
</feature>
<dbReference type="Proteomes" id="UP000564885">
    <property type="component" value="Unassembled WGS sequence"/>
</dbReference>
<dbReference type="SMART" id="SM01058">
    <property type="entry name" value="CarD_TRCF"/>
    <property type="match status" value="1"/>
</dbReference>